<organism evidence="4">
    <name type="scientific">Nippostrongylus brasiliensis</name>
    <name type="common">Rat hookworm</name>
    <dbReference type="NCBI Taxonomy" id="27835"/>
    <lineage>
        <taxon>Eukaryota</taxon>
        <taxon>Metazoa</taxon>
        <taxon>Ecdysozoa</taxon>
        <taxon>Nematoda</taxon>
        <taxon>Chromadorea</taxon>
        <taxon>Rhabditida</taxon>
        <taxon>Rhabditina</taxon>
        <taxon>Rhabditomorpha</taxon>
        <taxon>Strongyloidea</taxon>
        <taxon>Heligmosomidae</taxon>
        <taxon>Nippostrongylus</taxon>
    </lineage>
</organism>
<evidence type="ECO:0000313" key="2">
    <source>
        <dbReference type="EMBL" id="VDL72540.1"/>
    </source>
</evidence>
<proteinExistence type="predicted"/>
<feature type="compositionally biased region" description="Polar residues" evidence="1">
    <location>
        <begin position="93"/>
        <end position="105"/>
    </location>
</feature>
<dbReference type="Proteomes" id="UP000271162">
    <property type="component" value="Unassembled WGS sequence"/>
</dbReference>
<evidence type="ECO:0000313" key="4">
    <source>
        <dbReference type="WBParaSite" id="NBR_0000895001-mRNA-1"/>
    </source>
</evidence>
<reference evidence="2 3" key="2">
    <citation type="submission" date="2018-11" db="EMBL/GenBank/DDBJ databases">
        <authorList>
            <consortium name="Pathogen Informatics"/>
        </authorList>
    </citation>
    <scope>NUCLEOTIDE SEQUENCE [LARGE SCALE GENOMIC DNA]</scope>
</reference>
<evidence type="ECO:0000256" key="1">
    <source>
        <dbReference type="SAM" id="MobiDB-lite"/>
    </source>
</evidence>
<keyword evidence="3" id="KW-1185">Reference proteome</keyword>
<accession>A0A0N4Y0B3</accession>
<reference evidence="4" key="1">
    <citation type="submission" date="2017-02" db="UniProtKB">
        <authorList>
            <consortium name="WormBaseParasite"/>
        </authorList>
    </citation>
    <scope>IDENTIFICATION</scope>
</reference>
<name>A0A0N4Y0B3_NIPBR</name>
<dbReference type="WBParaSite" id="NBR_0000895001-mRNA-1">
    <property type="protein sequence ID" value="NBR_0000895001-mRNA-1"/>
    <property type="gene ID" value="NBR_0000895001"/>
</dbReference>
<protein>
    <submittedName>
        <fullName evidence="4">MADF domain-containing protein</fullName>
    </submittedName>
</protein>
<dbReference type="EMBL" id="UYSL01020071">
    <property type="protein sequence ID" value="VDL72540.1"/>
    <property type="molecule type" value="Genomic_DNA"/>
</dbReference>
<feature type="region of interest" description="Disordered" evidence="1">
    <location>
        <begin position="78"/>
        <end position="109"/>
    </location>
</feature>
<sequence length="177" mass="20113">MDDFYERMFGEKELYQAFRNLRDTYRCKVKDAREKSRNLSGAEASQNIEARLQNWPFYEPMSFLSSVNDQGIRYTTTSEATREEGDADLVESLPSQCSSRASSRPRTPHTLDDIANAIRQHEQTDHYEITGMNIAGKLRQLCEMGAKVGEKLVLKADELAVDLTKATIKVQNGEVVE</sequence>
<gene>
    <name evidence="2" type="ORF">NBR_LOCUS8951</name>
</gene>
<dbReference type="AlphaFoldDB" id="A0A0N4Y0B3"/>
<evidence type="ECO:0000313" key="3">
    <source>
        <dbReference type="Proteomes" id="UP000271162"/>
    </source>
</evidence>